<protein>
    <recommendedName>
        <fullName evidence="2">Putative zinc-finger domain-containing protein</fullName>
    </recommendedName>
</protein>
<name>A0A0B0IED8_9BACI</name>
<keyword evidence="1" id="KW-1133">Transmembrane helix</keyword>
<evidence type="ECO:0000313" key="4">
    <source>
        <dbReference type="Proteomes" id="UP000030832"/>
    </source>
</evidence>
<evidence type="ECO:0000259" key="2">
    <source>
        <dbReference type="Pfam" id="PF13490"/>
    </source>
</evidence>
<organism evidence="3 4">
    <name type="scientific">Halalkalibacter okhensis</name>
    <dbReference type="NCBI Taxonomy" id="333138"/>
    <lineage>
        <taxon>Bacteria</taxon>
        <taxon>Bacillati</taxon>
        <taxon>Bacillota</taxon>
        <taxon>Bacilli</taxon>
        <taxon>Bacillales</taxon>
        <taxon>Bacillaceae</taxon>
        <taxon>Halalkalibacter</taxon>
    </lineage>
</organism>
<dbReference type="Proteomes" id="UP000030832">
    <property type="component" value="Unassembled WGS sequence"/>
</dbReference>
<reference evidence="3 4" key="1">
    <citation type="submission" date="2014-09" db="EMBL/GenBank/DDBJ databases">
        <title>Genome sequencing and annotation of Bacillus Okhensis strain Kh10-101T.</title>
        <authorList>
            <person name="Prakash J.S."/>
        </authorList>
    </citation>
    <scope>NUCLEOTIDE SEQUENCE [LARGE SCALE GENOMIC DNA]</scope>
    <source>
        <strain evidence="4">Kh10-101T</strain>
    </source>
</reference>
<proteinExistence type="predicted"/>
<dbReference type="AlphaFoldDB" id="A0A0B0IED8"/>
<keyword evidence="1" id="KW-0472">Membrane</keyword>
<dbReference type="InterPro" id="IPR027383">
    <property type="entry name" value="Znf_put"/>
</dbReference>
<accession>A0A0B0IED8</accession>
<feature type="transmembrane region" description="Helical" evidence="1">
    <location>
        <begin position="75"/>
        <end position="97"/>
    </location>
</feature>
<dbReference type="EMBL" id="JRJU01000021">
    <property type="protein sequence ID" value="KHF39242.1"/>
    <property type="molecule type" value="Genomic_DNA"/>
</dbReference>
<feature type="domain" description="Putative zinc-finger" evidence="2">
    <location>
        <begin position="3"/>
        <end position="37"/>
    </location>
</feature>
<evidence type="ECO:0000313" key="3">
    <source>
        <dbReference type="EMBL" id="KHF39242.1"/>
    </source>
</evidence>
<comment type="caution">
    <text evidence="3">The sequence shown here is derived from an EMBL/GenBank/DDBJ whole genome shotgun (WGS) entry which is preliminary data.</text>
</comment>
<dbReference type="STRING" id="333138.LQ50_16170"/>
<dbReference type="OrthoDB" id="6194834at2"/>
<dbReference type="RefSeq" id="WP_034630878.1">
    <property type="nucleotide sequence ID" value="NZ_JRJU01000021.1"/>
</dbReference>
<keyword evidence="4" id="KW-1185">Reference proteome</keyword>
<gene>
    <name evidence="3" type="ORF">LQ50_16170</name>
</gene>
<dbReference type="Pfam" id="PF13490">
    <property type="entry name" value="zf-HC2"/>
    <property type="match status" value="1"/>
</dbReference>
<keyword evidence="1" id="KW-0812">Transmembrane</keyword>
<sequence length="98" mass="11269">MKCSLIRDLLPLYVENDCSEMTNQMVKEHLESCSDCRELYELMKSPIDVKGMDPIVATDAPNNNNQFWKKYYGRVILKGAGLFFGVYITIVTLMILLK</sequence>
<evidence type="ECO:0000256" key="1">
    <source>
        <dbReference type="SAM" id="Phobius"/>
    </source>
</evidence>